<keyword evidence="1" id="KW-0812">Transmembrane</keyword>
<keyword evidence="1" id="KW-0472">Membrane</keyword>
<dbReference type="Gene3D" id="3.30.70.2390">
    <property type="match status" value="1"/>
</dbReference>
<proteinExistence type="predicted"/>
<evidence type="ECO:0000313" key="4">
    <source>
        <dbReference type="Proteomes" id="UP000034044"/>
    </source>
</evidence>
<organism evidence="3 4">
    <name type="scientific">Candidatus Wolfebacteria bacterium GW2011_GWC1_37_10</name>
    <dbReference type="NCBI Taxonomy" id="1619010"/>
    <lineage>
        <taxon>Bacteria</taxon>
        <taxon>Candidatus Wolfeibacteriota</taxon>
    </lineage>
</organism>
<dbReference type="Proteomes" id="UP000034044">
    <property type="component" value="Unassembled WGS sequence"/>
</dbReference>
<comment type="caution">
    <text evidence="3">The sequence shown here is derived from an EMBL/GenBank/DDBJ whole genome shotgun (WGS) entry which is preliminary data.</text>
</comment>
<name>A0A0G0FVU6_9BACT</name>
<dbReference type="Pfam" id="PF13399">
    <property type="entry name" value="LytR_C"/>
    <property type="match status" value="1"/>
</dbReference>
<dbReference type="EMBL" id="LBSR01000010">
    <property type="protein sequence ID" value="KKQ22032.1"/>
    <property type="molecule type" value="Genomic_DNA"/>
</dbReference>
<evidence type="ECO:0000256" key="1">
    <source>
        <dbReference type="SAM" id="Phobius"/>
    </source>
</evidence>
<sequence length="201" mass="22733">MSALKNLKFKKIIYPVIFGVFFIGVILIFIYSAKFLVSSIDKSLSLDIQYASSRIIKIDFEKFYKVAKKMGIEISKSTIDEQQIDNNNLQETTVVATTTPEIIPIVSEVDKTAVKISVLNSTKIKGLADELKTILENNGFIVGAVGNYDPIQERTFIKIKESRKDYNPLIKKVIEEKYQLADDQALNETDIYDIIIIIGNK</sequence>
<evidence type="ECO:0000313" key="3">
    <source>
        <dbReference type="EMBL" id="KKQ22032.1"/>
    </source>
</evidence>
<keyword evidence="1" id="KW-1133">Transmembrane helix</keyword>
<reference evidence="3 4" key="1">
    <citation type="journal article" date="2015" name="Nature">
        <title>rRNA introns, odd ribosomes, and small enigmatic genomes across a large radiation of phyla.</title>
        <authorList>
            <person name="Brown C.T."/>
            <person name="Hug L.A."/>
            <person name="Thomas B.C."/>
            <person name="Sharon I."/>
            <person name="Castelle C.J."/>
            <person name="Singh A."/>
            <person name="Wilkins M.J."/>
            <person name="Williams K.H."/>
            <person name="Banfield J.F."/>
        </authorList>
    </citation>
    <scope>NUCLEOTIDE SEQUENCE [LARGE SCALE GENOMIC DNA]</scope>
</reference>
<dbReference type="InterPro" id="IPR027381">
    <property type="entry name" value="LytR/CpsA/Psr_C"/>
</dbReference>
<feature type="domain" description="LytR/CpsA/Psr regulator C-terminal" evidence="2">
    <location>
        <begin position="114"/>
        <end position="200"/>
    </location>
</feature>
<feature type="transmembrane region" description="Helical" evidence="1">
    <location>
        <begin position="12"/>
        <end position="33"/>
    </location>
</feature>
<accession>A0A0G0FVU6</accession>
<dbReference type="AlphaFoldDB" id="A0A0G0FVU6"/>
<evidence type="ECO:0000259" key="2">
    <source>
        <dbReference type="Pfam" id="PF13399"/>
    </source>
</evidence>
<protein>
    <recommendedName>
        <fullName evidence="2">LytR/CpsA/Psr regulator C-terminal domain-containing protein</fullName>
    </recommendedName>
</protein>
<gene>
    <name evidence="3" type="ORF">US36_C0010G0011</name>
</gene>